<evidence type="ECO:0000256" key="3">
    <source>
        <dbReference type="ARBA" id="ARBA00022946"/>
    </source>
</evidence>
<dbReference type="SMART" id="SM00733">
    <property type="entry name" value="Mterf"/>
    <property type="match status" value="2"/>
</dbReference>
<dbReference type="Proteomes" id="UP000655225">
    <property type="component" value="Unassembled WGS sequence"/>
</dbReference>
<organism evidence="4 5">
    <name type="scientific">Tetracentron sinense</name>
    <name type="common">Spur-leaf</name>
    <dbReference type="NCBI Taxonomy" id="13715"/>
    <lineage>
        <taxon>Eukaryota</taxon>
        <taxon>Viridiplantae</taxon>
        <taxon>Streptophyta</taxon>
        <taxon>Embryophyta</taxon>
        <taxon>Tracheophyta</taxon>
        <taxon>Spermatophyta</taxon>
        <taxon>Magnoliopsida</taxon>
        <taxon>Trochodendrales</taxon>
        <taxon>Trochodendraceae</taxon>
        <taxon>Tetracentron</taxon>
    </lineage>
</organism>
<dbReference type="Pfam" id="PF02536">
    <property type="entry name" value="mTERF"/>
    <property type="match status" value="1"/>
</dbReference>
<dbReference type="AlphaFoldDB" id="A0A834Z2B8"/>
<keyword evidence="2" id="KW-0805">Transcription regulation</keyword>
<evidence type="ECO:0000313" key="5">
    <source>
        <dbReference type="Proteomes" id="UP000655225"/>
    </source>
</evidence>
<dbReference type="GO" id="GO:0006353">
    <property type="term" value="P:DNA-templated transcription termination"/>
    <property type="evidence" value="ECO:0007669"/>
    <property type="project" value="UniProtKB-KW"/>
</dbReference>
<comment type="similarity">
    <text evidence="1">Belongs to the mTERF family.</text>
</comment>
<dbReference type="GO" id="GO:0003676">
    <property type="term" value="F:nucleic acid binding"/>
    <property type="evidence" value="ECO:0007669"/>
    <property type="project" value="InterPro"/>
</dbReference>
<accession>A0A834Z2B8</accession>
<protein>
    <submittedName>
        <fullName evidence="4">Uncharacterized protein</fullName>
    </submittedName>
</protein>
<proteinExistence type="inferred from homology"/>
<keyword evidence="5" id="KW-1185">Reference proteome</keyword>
<dbReference type="OrthoDB" id="637682at2759"/>
<keyword evidence="3" id="KW-0809">Transit peptide</keyword>
<evidence type="ECO:0000256" key="2">
    <source>
        <dbReference type="ARBA" id="ARBA00022472"/>
    </source>
</evidence>
<dbReference type="OMA" id="WETEMIS"/>
<keyword evidence="2" id="KW-0806">Transcription termination</keyword>
<evidence type="ECO:0000256" key="1">
    <source>
        <dbReference type="ARBA" id="ARBA00007692"/>
    </source>
</evidence>
<reference evidence="4 5" key="1">
    <citation type="submission" date="2020-04" db="EMBL/GenBank/DDBJ databases">
        <title>Plant Genome Project.</title>
        <authorList>
            <person name="Zhang R.-G."/>
        </authorList>
    </citation>
    <scope>NUCLEOTIDE SEQUENCE [LARGE SCALE GENOMIC DNA]</scope>
    <source>
        <strain evidence="4">YNK0</strain>
        <tissue evidence="4">Leaf</tissue>
    </source>
</reference>
<evidence type="ECO:0000313" key="4">
    <source>
        <dbReference type="EMBL" id="KAF8395557.1"/>
    </source>
</evidence>
<dbReference type="InterPro" id="IPR003690">
    <property type="entry name" value="MTERF"/>
</dbReference>
<keyword evidence="2" id="KW-0804">Transcription</keyword>
<dbReference type="EMBL" id="JABCRI010000013">
    <property type="protein sequence ID" value="KAF8395557.1"/>
    <property type="molecule type" value="Genomic_DNA"/>
</dbReference>
<dbReference type="Gene3D" id="1.25.70.10">
    <property type="entry name" value="Transcription termination factor 3, mitochondrial"/>
    <property type="match status" value="1"/>
</dbReference>
<dbReference type="FunFam" id="1.25.70.10:FF:000001">
    <property type="entry name" value="Mitochondrial transcription termination factor-like"/>
    <property type="match status" value="1"/>
</dbReference>
<dbReference type="PANTHER" id="PTHR13068:SF236">
    <property type="entry name" value="OS02G0749800 PROTEIN"/>
    <property type="match status" value="1"/>
</dbReference>
<name>A0A834Z2B8_TETSI</name>
<comment type="caution">
    <text evidence="4">The sequence shown here is derived from an EMBL/GenBank/DDBJ whole genome shotgun (WGS) entry which is preliminary data.</text>
</comment>
<sequence>MIMIHPRTLSQKTDQFSKSVTKIIEMGFDPSSLMFVHGLATHSGVKKSIWEAKLAVYRSFGWSEDKILSMFKKQPVCMTPSEKKIKTTLDFFVSKLNWTPADISNYPTSLFLSLEKRTIPRCSVLEVLLSNGRMRKGQMGTALIVAENVFLKNYVVKYEDDLPHLLKVYQSRIEGA</sequence>
<gene>
    <name evidence="4" type="ORF">HHK36_019505</name>
</gene>
<dbReference type="InterPro" id="IPR038538">
    <property type="entry name" value="MTERF_sf"/>
</dbReference>
<dbReference type="PANTHER" id="PTHR13068">
    <property type="entry name" value="CGI-12 PROTEIN-RELATED"/>
    <property type="match status" value="1"/>
</dbReference>